<dbReference type="AlphaFoldDB" id="A0A5N1J0I5"/>
<keyword evidence="2" id="KW-1185">Reference proteome</keyword>
<dbReference type="EMBL" id="VTWT01000003">
    <property type="protein sequence ID" value="KAA9340140.1"/>
    <property type="molecule type" value="Genomic_DNA"/>
</dbReference>
<protein>
    <submittedName>
        <fullName evidence="1">Uncharacterized protein</fullName>
    </submittedName>
</protein>
<reference evidence="1 2" key="1">
    <citation type="submission" date="2019-09" db="EMBL/GenBank/DDBJ databases">
        <title>Genome sequence of Adhaeribacter sp. M2.</title>
        <authorList>
            <person name="Srinivasan S."/>
        </authorList>
    </citation>
    <scope>NUCLEOTIDE SEQUENCE [LARGE SCALE GENOMIC DNA]</scope>
    <source>
        <strain evidence="1 2">M2</strain>
    </source>
</reference>
<evidence type="ECO:0000313" key="1">
    <source>
        <dbReference type="EMBL" id="KAA9340140.1"/>
    </source>
</evidence>
<organism evidence="1 2">
    <name type="scientific">Adhaeribacter soli</name>
    <dbReference type="NCBI Taxonomy" id="2607655"/>
    <lineage>
        <taxon>Bacteria</taxon>
        <taxon>Pseudomonadati</taxon>
        <taxon>Bacteroidota</taxon>
        <taxon>Cytophagia</taxon>
        <taxon>Cytophagales</taxon>
        <taxon>Hymenobacteraceae</taxon>
        <taxon>Adhaeribacter</taxon>
    </lineage>
</organism>
<gene>
    <name evidence="1" type="ORF">F0P94_07265</name>
</gene>
<evidence type="ECO:0000313" key="2">
    <source>
        <dbReference type="Proteomes" id="UP000326570"/>
    </source>
</evidence>
<sequence>MKKLKDITVPVAGRISPELKHKFELAAAELGVSMAQYVSLMLYLAEDDETNLESIKSQLLETIKSGDQQITRTDQQKEVVWEKAPFAGMLEAVLKNEKILAELFVTNGNRPVPSTELVDRGFKYNVLLQGEYHDKVYYYFTGLHGWAFTDSSKKYVSIIKKV</sequence>
<name>A0A5N1J0I5_9BACT</name>
<dbReference type="Proteomes" id="UP000326570">
    <property type="component" value="Unassembled WGS sequence"/>
</dbReference>
<accession>A0A5N1J0I5</accession>
<comment type="caution">
    <text evidence="1">The sequence shown here is derived from an EMBL/GenBank/DDBJ whole genome shotgun (WGS) entry which is preliminary data.</text>
</comment>
<proteinExistence type="predicted"/>
<dbReference type="RefSeq" id="WP_150903212.1">
    <property type="nucleotide sequence ID" value="NZ_VTWT01000003.1"/>
</dbReference>